<dbReference type="RefSeq" id="WP_033098637.1">
    <property type="nucleotide sequence ID" value="NZ_CP063452.1"/>
</dbReference>
<keyword evidence="2" id="KW-0614">Plasmid</keyword>
<evidence type="ECO:0000313" key="2">
    <source>
        <dbReference type="EMBL" id="QOW01686.1"/>
    </source>
</evidence>
<gene>
    <name evidence="2" type="ORF">INP59_26395</name>
</gene>
<keyword evidence="1" id="KW-0812">Transmembrane</keyword>
<keyword evidence="1" id="KW-1133">Transmembrane helix</keyword>
<feature type="transmembrane region" description="Helical" evidence="1">
    <location>
        <begin position="134"/>
        <end position="156"/>
    </location>
</feature>
<dbReference type="AlphaFoldDB" id="A0A7M2XV93"/>
<organism evidence="2 3">
    <name type="scientific">Rhodococcus pyridinivorans</name>
    <dbReference type="NCBI Taxonomy" id="103816"/>
    <lineage>
        <taxon>Bacteria</taxon>
        <taxon>Bacillati</taxon>
        <taxon>Actinomycetota</taxon>
        <taxon>Actinomycetes</taxon>
        <taxon>Mycobacteriales</taxon>
        <taxon>Nocardiaceae</taxon>
        <taxon>Rhodococcus</taxon>
    </lineage>
</organism>
<dbReference type="Proteomes" id="UP000593818">
    <property type="component" value="Plasmid pRh5Ap-243"/>
</dbReference>
<protein>
    <submittedName>
        <fullName evidence="2">Uncharacterized protein</fullName>
    </submittedName>
</protein>
<sequence>MKLTLPKPDLTPAGDQWRQMIRDEQQRWLDEWEVSLSDDQRELAFYQAAAAVEELRERDPRVSALHVQGRAFDALSRYAPRSRWWWVRYAAPTLVFIVVAGWFYLDRDLVVLWDYVPAGDTTDLVAQAVGYGRWATVVAVGAVLVSVFGLAGVMWFSGFKEKAAQYWLTALAMALCALGTGVFVLAATICVLYTYSS</sequence>
<keyword evidence="3" id="KW-1185">Reference proteome</keyword>
<reference evidence="2 3" key="1">
    <citation type="submission" date="2020-10" db="EMBL/GenBank/DDBJ databases">
        <title>Whole genome sequence of oil-degrading bacteria Rhodococcus pyridinivorans strain 5Ap.</title>
        <authorList>
            <person name="Akhremchuk A.E."/>
            <person name="Valentovich L.N."/>
            <person name="Charniauskaya M.I."/>
            <person name="Bukliarevich H.A."/>
            <person name="Titok M.A."/>
        </authorList>
    </citation>
    <scope>NUCLEOTIDE SEQUENCE [LARGE SCALE GENOMIC DNA]</scope>
    <source>
        <strain evidence="2 3">5Ap</strain>
        <plasmid evidence="2 3">pRh5Ap-243</plasmid>
    </source>
</reference>
<accession>A0A7M2XV93</accession>
<keyword evidence="1" id="KW-0472">Membrane</keyword>
<geneLocation type="plasmid" evidence="2 3">
    <name>pRh5Ap-243</name>
</geneLocation>
<feature type="transmembrane region" description="Helical" evidence="1">
    <location>
        <begin position="168"/>
        <end position="195"/>
    </location>
</feature>
<proteinExistence type="predicted"/>
<dbReference type="EMBL" id="CP063452">
    <property type="protein sequence ID" value="QOW01686.1"/>
    <property type="molecule type" value="Genomic_DNA"/>
</dbReference>
<evidence type="ECO:0000313" key="3">
    <source>
        <dbReference type="Proteomes" id="UP000593818"/>
    </source>
</evidence>
<evidence type="ECO:0000256" key="1">
    <source>
        <dbReference type="SAM" id="Phobius"/>
    </source>
</evidence>
<feature type="transmembrane region" description="Helical" evidence="1">
    <location>
        <begin position="86"/>
        <end position="105"/>
    </location>
</feature>
<name>A0A7M2XV93_9NOCA</name>